<evidence type="ECO:0000256" key="1">
    <source>
        <dbReference type="ARBA" id="ARBA00009580"/>
    </source>
</evidence>
<dbReference type="InterPro" id="IPR026893">
    <property type="entry name" value="Tyr/Ser_Pase_IphP-type"/>
</dbReference>
<dbReference type="PANTHER" id="PTHR31126:SF1">
    <property type="entry name" value="TYROSINE SPECIFIC PROTEIN PHOSPHATASES DOMAIN-CONTAINING PROTEIN"/>
    <property type="match status" value="1"/>
</dbReference>
<protein>
    <submittedName>
        <fullName evidence="2">Tyrosine-protein phosphatase</fullName>
    </submittedName>
</protein>
<gene>
    <name evidence="2" type="ORF">ACFSW5_08230</name>
</gene>
<proteinExistence type="inferred from homology"/>
<dbReference type="PANTHER" id="PTHR31126">
    <property type="entry name" value="TYROSINE-PROTEIN PHOSPHATASE"/>
    <property type="match status" value="1"/>
</dbReference>
<dbReference type="EMBL" id="JBHUMY010000007">
    <property type="protein sequence ID" value="MFD2660258.1"/>
    <property type="molecule type" value="Genomic_DNA"/>
</dbReference>
<comment type="similarity">
    <text evidence="1">Belongs to the protein-tyrosine phosphatase family.</text>
</comment>
<sequence length="262" mass="29650">MTEQIVNRYAAYPTERVLPFSGVQNFRDMGGYETADGRKVKYGILFRAAELTGLTEEDAAFLESLGIRTIFDYRGDDEAELKPDPAIKGAVYERIPAIPELQYRSHRDMESMLEQFDAGALDHMYGALPINNPSYKRLMQLLADPERLGLVHHCAAGKDRTGVGAALILSVLGVPRETIMEDYLMTNETLKGLHETVMSELAPKLTPEKLELVMRMMDAREEFLESAFRAIDEKYGSMEAYFEQEFGLTQQKIAAIRDYCLE</sequence>
<organism evidence="2 3">
    <name type="scientific">Paenibacillus thailandensis</name>
    <dbReference type="NCBI Taxonomy" id="393250"/>
    <lineage>
        <taxon>Bacteria</taxon>
        <taxon>Bacillati</taxon>
        <taxon>Bacillota</taxon>
        <taxon>Bacilli</taxon>
        <taxon>Bacillales</taxon>
        <taxon>Paenibacillaceae</taxon>
        <taxon>Paenibacillus</taxon>
    </lineage>
</organism>
<evidence type="ECO:0000313" key="2">
    <source>
        <dbReference type="EMBL" id="MFD2660258.1"/>
    </source>
</evidence>
<dbReference type="Gene3D" id="3.90.190.10">
    <property type="entry name" value="Protein tyrosine phosphatase superfamily"/>
    <property type="match status" value="1"/>
</dbReference>
<name>A0ABW5QVP0_9BACL</name>
<evidence type="ECO:0000313" key="3">
    <source>
        <dbReference type="Proteomes" id="UP001597493"/>
    </source>
</evidence>
<dbReference type="RefSeq" id="WP_379271313.1">
    <property type="nucleotide sequence ID" value="NZ_JBHUGT010000018.1"/>
</dbReference>
<dbReference type="Proteomes" id="UP001597493">
    <property type="component" value="Unassembled WGS sequence"/>
</dbReference>
<dbReference type="InterPro" id="IPR029021">
    <property type="entry name" value="Prot-tyrosine_phosphatase-like"/>
</dbReference>
<reference evidence="3" key="1">
    <citation type="journal article" date="2019" name="Int. J. Syst. Evol. Microbiol.">
        <title>The Global Catalogue of Microorganisms (GCM) 10K type strain sequencing project: providing services to taxonomists for standard genome sequencing and annotation.</title>
        <authorList>
            <consortium name="The Broad Institute Genomics Platform"/>
            <consortium name="The Broad Institute Genome Sequencing Center for Infectious Disease"/>
            <person name="Wu L."/>
            <person name="Ma J."/>
        </authorList>
    </citation>
    <scope>NUCLEOTIDE SEQUENCE [LARGE SCALE GENOMIC DNA]</scope>
    <source>
        <strain evidence="3">TISTR 1827</strain>
    </source>
</reference>
<comment type="caution">
    <text evidence="2">The sequence shown here is derived from an EMBL/GenBank/DDBJ whole genome shotgun (WGS) entry which is preliminary data.</text>
</comment>
<keyword evidence="3" id="KW-1185">Reference proteome</keyword>
<accession>A0ABW5QVP0</accession>
<dbReference type="Pfam" id="PF13350">
    <property type="entry name" value="Y_phosphatase3"/>
    <property type="match status" value="1"/>
</dbReference>
<dbReference type="SUPFAM" id="SSF52799">
    <property type="entry name" value="(Phosphotyrosine protein) phosphatases II"/>
    <property type="match status" value="1"/>
</dbReference>